<dbReference type="RefSeq" id="WP_349641469.1">
    <property type="nucleotide sequence ID" value="NZ_CAWVOH010000001.1"/>
</dbReference>
<dbReference type="Proteomes" id="UP001314241">
    <property type="component" value="Unassembled WGS sequence"/>
</dbReference>
<dbReference type="EMBL" id="CAWVOH010000001">
    <property type="protein sequence ID" value="CAK8053922.1"/>
    <property type="molecule type" value="Genomic_DNA"/>
</dbReference>
<sequence length="101" mass="11783">MEDAKEIMKKWANQETTWYPTRIESFRNSFKLAPKFPNGADTYDIQSNLSYNFQSLQYILLQIDGLVLSEVLKKNLIKSFVITGMSIIEVSFYSILTKNQF</sequence>
<organism evidence="1 2">
    <name type="scientific">Eupransor demetentiae</name>
    <dbReference type="NCBI Taxonomy" id="3109584"/>
    <lineage>
        <taxon>Bacteria</taxon>
        <taxon>Bacillati</taxon>
        <taxon>Bacillota</taxon>
        <taxon>Bacilli</taxon>
        <taxon>Lactobacillales</taxon>
        <taxon>Lactobacillaceae</taxon>
        <taxon>Eupransor</taxon>
    </lineage>
</organism>
<evidence type="ECO:0000313" key="2">
    <source>
        <dbReference type="Proteomes" id="UP001314241"/>
    </source>
</evidence>
<accession>A0ABM9N431</accession>
<keyword evidence="2" id="KW-1185">Reference proteome</keyword>
<name>A0ABM9N431_9LACO</name>
<gene>
    <name evidence="1" type="ORF">R54876_GBNLAHCA_00481</name>
</gene>
<comment type="caution">
    <text evidence="1">The sequence shown here is derived from an EMBL/GenBank/DDBJ whole genome shotgun (WGS) entry which is preliminary data.</text>
</comment>
<evidence type="ECO:0000313" key="1">
    <source>
        <dbReference type="EMBL" id="CAK8053922.1"/>
    </source>
</evidence>
<protein>
    <submittedName>
        <fullName evidence="1">Uncharacterized protein</fullName>
    </submittedName>
</protein>
<proteinExistence type="predicted"/>
<reference evidence="1 2" key="1">
    <citation type="submission" date="2024-01" db="EMBL/GenBank/DDBJ databases">
        <authorList>
            <person name="Botero Cardona J."/>
        </authorList>
    </citation>
    <scope>NUCLEOTIDE SEQUENCE [LARGE SCALE GENOMIC DNA]</scope>
    <source>
        <strain evidence="1 2">LMG 33000</strain>
    </source>
</reference>